<dbReference type="Pfam" id="PF05119">
    <property type="entry name" value="Terminase_4"/>
    <property type="match status" value="1"/>
</dbReference>
<proteinExistence type="predicted"/>
<dbReference type="RefSeq" id="WP_076500926.1">
    <property type="nucleotide sequence ID" value="NZ_FTOP01000007.1"/>
</dbReference>
<accession>A0A1N7MRH4</accession>
<name>A0A1N7MRH4_9BACT</name>
<organism evidence="1 2">
    <name type="scientific">Belliella pelovolcani</name>
    <dbReference type="NCBI Taxonomy" id="529505"/>
    <lineage>
        <taxon>Bacteria</taxon>
        <taxon>Pseudomonadati</taxon>
        <taxon>Bacteroidota</taxon>
        <taxon>Cytophagia</taxon>
        <taxon>Cytophagales</taxon>
        <taxon>Cyclobacteriaceae</taxon>
        <taxon>Belliella</taxon>
    </lineage>
</organism>
<dbReference type="STRING" id="529505.SAMN05421761_10771"/>
<keyword evidence="2" id="KW-1185">Reference proteome</keyword>
<evidence type="ECO:0000313" key="2">
    <source>
        <dbReference type="Proteomes" id="UP000186026"/>
    </source>
</evidence>
<dbReference type="Proteomes" id="UP000186026">
    <property type="component" value="Unassembled WGS sequence"/>
</dbReference>
<protein>
    <submittedName>
        <fullName evidence="1">Phage terminase, small subunit, putative, P27 family</fullName>
    </submittedName>
</protein>
<reference evidence="2" key="1">
    <citation type="submission" date="2017-01" db="EMBL/GenBank/DDBJ databases">
        <authorList>
            <person name="Varghese N."/>
            <person name="Submissions S."/>
        </authorList>
    </citation>
    <scope>NUCLEOTIDE SEQUENCE [LARGE SCALE GENOMIC DNA]</scope>
    <source>
        <strain evidence="2">DSM 46698</strain>
    </source>
</reference>
<sequence>MGRPTIPDEIKAKKGTLKPNRIKKNQPIVEKITFDEIKVPSYLNIYGKKFYLKFSELMINKGVLSNFDLESLGLLSSEYGKYIEAQLKLKKEGYTTIGTNKNGSQYEMVSPYINIASTAFKNYNSLISKFGLTPSDRSKLTVQYNEEITDEKTLDNF</sequence>
<dbReference type="EMBL" id="FTOP01000007">
    <property type="protein sequence ID" value="SIS88734.1"/>
    <property type="molecule type" value="Genomic_DNA"/>
</dbReference>
<evidence type="ECO:0000313" key="1">
    <source>
        <dbReference type="EMBL" id="SIS88734.1"/>
    </source>
</evidence>
<dbReference type="InterPro" id="IPR006448">
    <property type="entry name" value="Phage_term_ssu_P27"/>
</dbReference>
<gene>
    <name evidence="1" type="ORF">SAMN05421761_10771</name>
</gene>
<dbReference type="AlphaFoldDB" id="A0A1N7MRH4"/>
<dbReference type="OrthoDB" id="964746at2"/>
<dbReference type="NCBIfam" id="TIGR01558">
    <property type="entry name" value="sm_term_P27"/>
    <property type="match status" value="1"/>
</dbReference>